<dbReference type="PANTHER" id="PTHR37813:SF1">
    <property type="entry name" value="FELS-2 PROPHAGE PROTEIN"/>
    <property type="match status" value="1"/>
</dbReference>
<dbReference type="NCBIfam" id="TIGR01760">
    <property type="entry name" value="tape_meas_TP901"/>
    <property type="match status" value="1"/>
</dbReference>
<dbReference type="EMBL" id="LAZR01039626">
    <property type="protein sequence ID" value="KKL16530.1"/>
    <property type="molecule type" value="Genomic_DNA"/>
</dbReference>
<feature type="non-terminal residue" evidence="3">
    <location>
        <position position="240"/>
    </location>
</feature>
<protein>
    <recommendedName>
        <fullName evidence="2">Phage tail tape measure protein domain-containing protein</fullName>
    </recommendedName>
</protein>
<feature type="domain" description="Phage tail tape measure protein" evidence="2">
    <location>
        <begin position="103"/>
        <end position="240"/>
    </location>
</feature>
<evidence type="ECO:0000259" key="2">
    <source>
        <dbReference type="Pfam" id="PF10145"/>
    </source>
</evidence>
<keyword evidence="1" id="KW-1188">Viral release from host cell</keyword>
<dbReference type="PANTHER" id="PTHR37813">
    <property type="entry name" value="FELS-2 PROPHAGE PROTEIN"/>
    <property type="match status" value="1"/>
</dbReference>
<sequence>MAVELGDALLHFVGNLRPLDRAYDRMKSKSKAAGATGTKAMRPMNAVLGQMKKLVAGIGIAFLAWKVSSIFKNAISAAGQFQSAMNRVRALTGATGDEFAKLNEKAKELGATTQFTAGQVADAMGFMAQAGFDTTEIYDSLNDTLVLAAAAQLDLATAADIVTNVMAGFGFQSEELGGAVDVLTAAFTSANTDLTQLAQAMKLAGPVAKNAGLSFEETTAAIALMGNAGFQGSLAGTAMR</sequence>
<evidence type="ECO:0000256" key="1">
    <source>
        <dbReference type="ARBA" id="ARBA00022612"/>
    </source>
</evidence>
<evidence type="ECO:0000313" key="3">
    <source>
        <dbReference type="EMBL" id="KKL16530.1"/>
    </source>
</evidence>
<reference evidence="3" key="1">
    <citation type="journal article" date="2015" name="Nature">
        <title>Complex archaea that bridge the gap between prokaryotes and eukaryotes.</title>
        <authorList>
            <person name="Spang A."/>
            <person name="Saw J.H."/>
            <person name="Jorgensen S.L."/>
            <person name="Zaremba-Niedzwiedzka K."/>
            <person name="Martijn J."/>
            <person name="Lind A.E."/>
            <person name="van Eijk R."/>
            <person name="Schleper C."/>
            <person name="Guy L."/>
            <person name="Ettema T.J."/>
        </authorList>
    </citation>
    <scope>NUCLEOTIDE SEQUENCE</scope>
</reference>
<organism evidence="3">
    <name type="scientific">marine sediment metagenome</name>
    <dbReference type="NCBI Taxonomy" id="412755"/>
    <lineage>
        <taxon>unclassified sequences</taxon>
        <taxon>metagenomes</taxon>
        <taxon>ecological metagenomes</taxon>
    </lineage>
</organism>
<dbReference type="AlphaFoldDB" id="A0A0F9B4E3"/>
<gene>
    <name evidence="3" type="ORF">LCGC14_2494650</name>
</gene>
<comment type="caution">
    <text evidence="3">The sequence shown here is derived from an EMBL/GenBank/DDBJ whole genome shotgun (WGS) entry which is preliminary data.</text>
</comment>
<dbReference type="InterPro" id="IPR010090">
    <property type="entry name" value="Phage_tape_meas"/>
</dbReference>
<accession>A0A0F9B4E3</accession>
<name>A0A0F9B4E3_9ZZZZ</name>
<proteinExistence type="predicted"/>
<dbReference type="Pfam" id="PF10145">
    <property type="entry name" value="PhageMin_Tail"/>
    <property type="match status" value="1"/>
</dbReference>